<dbReference type="EMBL" id="JACBKZ010000014">
    <property type="protein sequence ID" value="KAF5933811.1"/>
    <property type="molecule type" value="Genomic_DNA"/>
</dbReference>
<dbReference type="Proteomes" id="UP000593564">
    <property type="component" value="Unassembled WGS sequence"/>
</dbReference>
<comment type="caution">
    <text evidence="1">The sequence shown here is derived from an EMBL/GenBank/DDBJ whole genome shotgun (WGS) entry which is preliminary data.</text>
</comment>
<evidence type="ECO:0000313" key="1">
    <source>
        <dbReference type="EMBL" id="KAF5933811.1"/>
    </source>
</evidence>
<protein>
    <submittedName>
        <fullName evidence="1">Uncharacterized protein</fullName>
    </submittedName>
</protein>
<gene>
    <name evidence="1" type="ORF">HYC85_029982</name>
</gene>
<reference evidence="1 2" key="2">
    <citation type="submission" date="2020-07" db="EMBL/GenBank/DDBJ databases">
        <title>Genome assembly of wild tea tree DASZ reveals pedigree and selection history of tea varieties.</title>
        <authorList>
            <person name="Zhang W."/>
        </authorList>
    </citation>
    <scope>NUCLEOTIDE SEQUENCE [LARGE SCALE GENOMIC DNA]</scope>
    <source>
        <strain evidence="2">cv. G240</strain>
        <tissue evidence="1">Leaf</tissue>
    </source>
</reference>
<name>A0A7J7G0T6_CAMSI</name>
<dbReference type="AlphaFoldDB" id="A0A7J7G0T6"/>
<reference evidence="2" key="1">
    <citation type="journal article" date="2020" name="Nat. Commun.">
        <title>Genome assembly of wild tea tree DASZ reveals pedigree and selection history of tea varieties.</title>
        <authorList>
            <person name="Zhang W."/>
            <person name="Zhang Y."/>
            <person name="Qiu H."/>
            <person name="Guo Y."/>
            <person name="Wan H."/>
            <person name="Zhang X."/>
            <person name="Scossa F."/>
            <person name="Alseekh S."/>
            <person name="Zhang Q."/>
            <person name="Wang P."/>
            <person name="Xu L."/>
            <person name="Schmidt M.H."/>
            <person name="Jia X."/>
            <person name="Li D."/>
            <person name="Zhu A."/>
            <person name="Guo F."/>
            <person name="Chen W."/>
            <person name="Ni D."/>
            <person name="Usadel B."/>
            <person name="Fernie A.R."/>
            <person name="Wen W."/>
        </authorList>
    </citation>
    <scope>NUCLEOTIDE SEQUENCE [LARGE SCALE GENOMIC DNA]</scope>
    <source>
        <strain evidence="2">cv. G240</strain>
    </source>
</reference>
<organism evidence="1 2">
    <name type="scientific">Camellia sinensis</name>
    <name type="common">Tea plant</name>
    <name type="synonym">Thea sinensis</name>
    <dbReference type="NCBI Taxonomy" id="4442"/>
    <lineage>
        <taxon>Eukaryota</taxon>
        <taxon>Viridiplantae</taxon>
        <taxon>Streptophyta</taxon>
        <taxon>Embryophyta</taxon>
        <taxon>Tracheophyta</taxon>
        <taxon>Spermatophyta</taxon>
        <taxon>Magnoliopsida</taxon>
        <taxon>eudicotyledons</taxon>
        <taxon>Gunneridae</taxon>
        <taxon>Pentapetalae</taxon>
        <taxon>asterids</taxon>
        <taxon>Ericales</taxon>
        <taxon>Theaceae</taxon>
        <taxon>Camellia</taxon>
    </lineage>
</organism>
<evidence type="ECO:0000313" key="2">
    <source>
        <dbReference type="Proteomes" id="UP000593564"/>
    </source>
</evidence>
<proteinExistence type="predicted"/>
<accession>A0A7J7G0T6</accession>
<keyword evidence="2" id="KW-1185">Reference proteome</keyword>
<sequence length="73" mass="8288">MAEMTPLNIYQYISALTFRPKTELPTYPRLLTFPLAHISLSFYPYPSPFSVLTHPIPSLSLCDLQAMELSQAL</sequence>